<evidence type="ECO:0000313" key="7">
    <source>
        <dbReference type="Proteomes" id="UP000010467"/>
    </source>
</evidence>
<dbReference type="InterPro" id="IPR042214">
    <property type="entry name" value="TruD_catalytic"/>
</dbReference>
<dbReference type="GO" id="GO:0005829">
    <property type="term" value="C:cytosol"/>
    <property type="evidence" value="ECO:0007669"/>
    <property type="project" value="TreeGrafter"/>
</dbReference>
<gene>
    <name evidence="4" type="primary">truD</name>
    <name evidence="6" type="ordered locus">Deipe_3530</name>
</gene>
<dbReference type="InterPro" id="IPR011760">
    <property type="entry name" value="PsdUridine_synth_TruD_insert"/>
</dbReference>
<comment type="function">
    <text evidence="4">Responsible for synthesis of pseudouridine from uracil-13 in transfer RNAs.</text>
</comment>
<dbReference type="InterPro" id="IPR043165">
    <property type="entry name" value="TruD_insert_sf"/>
</dbReference>
<dbReference type="InterPro" id="IPR020119">
    <property type="entry name" value="PsdUridine_synth_TruD_CS"/>
</dbReference>
<dbReference type="Proteomes" id="UP000010467">
    <property type="component" value="Chromosome"/>
</dbReference>
<evidence type="ECO:0000256" key="1">
    <source>
        <dbReference type="ARBA" id="ARBA00007953"/>
    </source>
</evidence>
<dbReference type="EMBL" id="CP003382">
    <property type="protein sequence ID" value="AFZ68960.1"/>
    <property type="molecule type" value="Genomic_DNA"/>
</dbReference>
<dbReference type="PANTHER" id="PTHR47811:SF1">
    <property type="entry name" value="TRNA PSEUDOURIDINE SYNTHASE D"/>
    <property type="match status" value="1"/>
</dbReference>
<reference evidence="7" key="1">
    <citation type="submission" date="2012-03" db="EMBL/GenBank/DDBJ databases">
        <title>Complete sequence of chromosome of Deinococcus peraridilitoris DSM 19664.</title>
        <authorList>
            <person name="Lucas S."/>
            <person name="Copeland A."/>
            <person name="Lapidus A."/>
            <person name="Glavina del Rio T."/>
            <person name="Dalin E."/>
            <person name="Tice H."/>
            <person name="Bruce D."/>
            <person name="Goodwin L."/>
            <person name="Pitluck S."/>
            <person name="Peters L."/>
            <person name="Mikhailova N."/>
            <person name="Lu M."/>
            <person name="Kyrpides N."/>
            <person name="Mavromatis K."/>
            <person name="Ivanova N."/>
            <person name="Brettin T."/>
            <person name="Detter J.C."/>
            <person name="Han C."/>
            <person name="Larimer F."/>
            <person name="Land M."/>
            <person name="Hauser L."/>
            <person name="Markowitz V."/>
            <person name="Cheng J.-F."/>
            <person name="Hugenholtz P."/>
            <person name="Woyke T."/>
            <person name="Wu D."/>
            <person name="Pukall R."/>
            <person name="Steenblock K."/>
            <person name="Brambilla E."/>
            <person name="Klenk H.-P."/>
            <person name="Eisen J.A."/>
        </authorList>
    </citation>
    <scope>NUCLEOTIDE SEQUENCE [LARGE SCALE GENOMIC DNA]</scope>
    <source>
        <strain evidence="7">DSM 19664 / LMG 22246 / CIP 109416 / KR-200</strain>
    </source>
</reference>
<feature type="domain" description="TRUD" evidence="5">
    <location>
        <begin position="171"/>
        <end position="315"/>
    </location>
</feature>
<dbReference type="PATRIC" id="fig|937777.3.peg.3540"/>
<keyword evidence="2 4" id="KW-0819">tRNA processing</keyword>
<dbReference type="Pfam" id="PF01142">
    <property type="entry name" value="TruD"/>
    <property type="match status" value="2"/>
</dbReference>
<keyword evidence="7" id="KW-1185">Reference proteome</keyword>
<name>L0A7C6_DEIPD</name>
<dbReference type="eggNOG" id="COG0585">
    <property type="taxonomic scope" value="Bacteria"/>
</dbReference>
<dbReference type="GO" id="GO:0031119">
    <property type="term" value="P:tRNA pseudouridine synthesis"/>
    <property type="evidence" value="ECO:0007669"/>
    <property type="project" value="UniProtKB-UniRule"/>
</dbReference>
<comment type="similarity">
    <text evidence="1 4">Belongs to the pseudouridine synthase TruD family.</text>
</comment>
<evidence type="ECO:0000313" key="6">
    <source>
        <dbReference type="EMBL" id="AFZ68960.1"/>
    </source>
</evidence>
<feature type="active site" description="Nucleophile" evidence="4">
    <location>
        <position position="97"/>
    </location>
</feature>
<dbReference type="InterPro" id="IPR001656">
    <property type="entry name" value="PsdUridine_synth_TruD"/>
</dbReference>
<dbReference type="CDD" id="cd02575">
    <property type="entry name" value="PseudoU_synth_EcTruD"/>
    <property type="match status" value="1"/>
</dbReference>
<protein>
    <recommendedName>
        <fullName evidence="4">tRNA pseudouridine synthase D</fullName>
        <ecNumber evidence="4">5.4.99.27</ecNumber>
    </recommendedName>
    <alternativeName>
        <fullName evidence="4">tRNA pseudouridine(13) synthase</fullName>
    </alternativeName>
    <alternativeName>
        <fullName evidence="4">tRNA pseudouridylate synthase D</fullName>
    </alternativeName>
    <alternativeName>
        <fullName evidence="4">tRNA-uridine isomerase D</fullName>
    </alternativeName>
</protein>
<organism evidence="6 7">
    <name type="scientific">Deinococcus peraridilitoris (strain DSM 19664 / LMG 22246 / CIP 109416 / KR-200)</name>
    <dbReference type="NCBI Taxonomy" id="937777"/>
    <lineage>
        <taxon>Bacteria</taxon>
        <taxon>Thermotogati</taxon>
        <taxon>Deinococcota</taxon>
        <taxon>Deinococci</taxon>
        <taxon>Deinococcales</taxon>
        <taxon>Deinococcaceae</taxon>
        <taxon>Deinococcus</taxon>
    </lineage>
</organism>
<evidence type="ECO:0000256" key="3">
    <source>
        <dbReference type="ARBA" id="ARBA00023235"/>
    </source>
</evidence>
<dbReference type="KEGG" id="dpd:Deipe_3530"/>
<dbReference type="InterPro" id="IPR050170">
    <property type="entry name" value="TruD_pseudoU_synthase"/>
</dbReference>
<dbReference type="Gene3D" id="3.30.2340.10">
    <property type="entry name" value="TruD, insertion domain"/>
    <property type="match status" value="1"/>
</dbReference>
<evidence type="ECO:0000259" key="5">
    <source>
        <dbReference type="PROSITE" id="PS50984"/>
    </source>
</evidence>
<dbReference type="GO" id="GO:0003723">
    <property type="term" value="F:RNA binding"/>
    <property type="evidence" value="ECO:0007669"/>
    <property type="project" value="InterPro"/>
</dbReference>
<keyword evidence="3 4" id="KW-0413">Isomerase</keyword>
<evidence type="ECO:0000256" key="4">
    <source>
        <dbReference type="HAMAP-Rule" id="MF_01082"/>
    </source>
</evidence>
<dbReference type="STRING" id="937777.Deipe_3530"/>
<dbReference type="EC" id="5.4.99.27" evidence="4"/>
<dbReference type="PROSITE" id="PS01268">
    <property type="entry name" value="UPF0024"/>
    <property type="match status" value="1"/>
</dbReference>
<dbReference type="PANTHER" id="PTHR47811">
    <property type="entry name" value="TRNA PSEUDOURIDINE SYNTHASE D"/>
    <property type="match status" value="1"/>
</dbReference>
<dbReference type="AlphaFoldDB" id="L0A7C6"/>
<dbReference type="Gene3D" id="3.30.2350.20">
    <property type="entry name" value="TruD, catalytic domain"/>
    <property type="match status" value="1"/>
</dbReference>
<evidence type="ECO:0000256" key="2">
    <source>
        <dbReference type="ARBA" id="ARBA00022694"/>
    </source>
</evidence>
<dbReference type="HAMAP" id="MF_01082">
    <property type="entry name" value="TruD"/>
    <property type="match status" value="1"/>
</dbReference>
<dbReference type="SUPFAM" id="SSF55120">
    <property type="entry name" value="Pseudouridine synthase"/>
    <property type="match status" value="1"/>
</dbReference>
<dbReference type="PROSITE" id="PS50984">
    <property type="entry name" value="TRUD"/>
    <property type="match status" value="1"/>
</dbReference>
<comment type="catalytic activity">
    <reaction evidence="4">
        <text>uridine(13) in tRNA = pseudouridine(13) in tRNA</text>
        <dbReference type="Rhea" id="RHEA:42540"/>
        <dbReference type="Rhea" id="RHEA-COMP:10105"/>
        <dbReference type="Rhea" id="RHEA-COMP:10106"/>
        <dbReference type="ChEBI" id="CHEBI:65314"/>
        <dbReference type="ChEBI" id="CHEBI:65315"/>
        <dbReference type="EC" id="5.4.99.27"/>
    </reaction>
</comment>
<dbReference type="HOGENOM" id="CLU_005281_4_0_0"/>
<proteinExistence type="inferred from homology"/>
<dbReference type="InterPro" id="IPR020103">
    <property type="entry name" value="PsdUridine_synth_cat_dom_sf"/>
</dbReference>
<sequence length="364" mass="40325">MALRPGSGIRYAVWVKLTFSWSDLAALTDTPGTGGVLRTEPADFVVEERPAYLPCGEGDFVFVRLRKVGHTTIHVVRELVSQLGINEKHVGVAGLKDRHAVTTQWLSLPDKAEGRLERFSMEGVEILEVSRHGNKLGMGHLQGNRFRIRVRQAPGTYEQAAHTLELLARSGVPNYFGPQRFGLGGLNAEEGLRVLRGESSLRDPRVRRFLVSSVQSVLFNAFVSLRLQRGLFDRLVVGDMARKHDTGGVFRVEDAAAETSRAQRGEISATGTLFGRKVRELTEEAGALEREVLGEFALTPEAFRSRKGDRRTIRIFPGEMGIEPTPDGYWLSFELPKGSFATSVMREVLKTEVDAGELPESDPE</sequence>
<dbReference type="GO" id="GO:0160150">
    <property type="term" value="F:tRNA pseudouridine(13) synthase activity"/>
    <property type="evidence" value="ECO:0007669"/>
    <property type="project" value="UniProtKB-EC"/>
</dbReference>
<accession>L0A7C6</accession>